<keyword evidence="6" id="KW-1185">Reference proteome</keyword>
<dbReference type="Proteomes" id="UP000243950">
    <property type="component" value="Unassembled WGS sequence"/>
</dbReference>
<keyword evidence="3" id="KW-0732">Signal</keyword>
<feature type="signal peptide" evidence="3">
    <location>
        <begin position="1"/>
        <end position="20"/>
    </location>
</feature>
<dbReference type="InterPro" id="IPR052781">
    <property type="entry name" value="Cys_protease_inhibitor_I42"/>
</dbReference>
<evidence type="ECO:0000259" key="4">
    <source>
        <dbReference type="Pfam" id="PF09394"/>
    </source>
</evidence>
<dbReference type="AlphaFoldDB" id="A0A1I1TQ32"/>
<feature type="domain" description="Proteinase inhibitor I42 chagasin" evidence="4">
    <location>
        <begin position="38"/>
        <end position="127"/>
    </location>
</feature>
<keyword evidence="2" id="KW-0789">Thiol protease inhibitor</keyword>
<protein>
    <submittedName>
        <fullName evidence="5">Inhibitor of cysteine peptidase</fullName>
    </submittedName>
</protein>
<organism evidence="5 6">
    <name type="scientific">Pseudomonas straminea</name>
    <dbReference type="NCBI Taxonomy" id="47882"/>
    <lineage>
        <taxon>Bacteria</taxon>
        <taxon>Pseudomonadati</taxon>
        <taxon>Pseudomonadota</taxon>
        <taxon>Gammaproteobacteria</taxon>
        <taxon>Pseudomonadales</taxon>
        <taxon>Pseudomonadaceae</taxon>
        <taxon>Phytopseudomonas</taxon>
    </lineage>
</organism>
<evidence type="ECO:0000256" key="3">
    <source>
        <dbReference type="SAM" id="SignalP"/>
    </source>
</evidence>
<evidence type="ECO:0000313" key="5">
    <source>
        <dbReference type="EMBL" id="SFD60741.1"/>
    </source>
</evidence>
<dbReference type="SUPFAM" id="SSF141066">
    <property type="entry name" value="ICP-like"/>
    <property type="match status" value="1"/>
</dbReference>
<gene>
    <name evidence="5" type="ORF">SAMN05216372_102704</name>
</gene>
<dbReference type="GO" id="GO:0004869">
    <property type="term" value="F:cysteine-type endopeptidase inhibitor activity"/>
    <property type="evidence" value="ECO:0007669"/>
    <property type="project" value="UniProtKB-KW"/>
</dbReference>
<dbReference type="PROSITE" id="PS51257">
    <property type="entry name" value="PROKAR_LIPOPROTEIN"/>
    <property type="match status" value="1"/>
</dbReference>
<name>A0A1I1TQ32_PSEOC</name>
<evidence type="ECO:0000256" key="1">
    <source>
        <dbReference type="ARBA" id="ARBA00022690"/>
    </source>
</evidence>
<reference evidence="6" key="1">
    <citation type="submission" date="2016-10" db="EMBL/GenBank/DDBJ databases">
        <authorList>
            <person name="Varghese N."/>
            <person name="Submissions S."/>
        </authorList>
    </citation>
    <scope>NUCLEOTIDE SEQUENCE [LARGE SCALE GENOMIC DNA]</scope>
    <source>
        <strain evidence="6">JCM 2783</strain>
    </source>
</reference>
<dbReference type="PANTHER" id="PTHR36530:SF1">
    <property type="entry name" value="AMOEBIASIN-1"/>
    <property type="match status" value="1"/>
</dbReference>
<dbReference type="InterPro" id="IPR036331">
    <property type="entry name" value="Chagasin-like_sf"/>
</dbReference>
<dbReference type="Gene3D" id="2.60.40.2020">
    <property type="match status" value="1"/>
</dbReference>
<sequence>MINAYRLPVIAGLVLLGACASPSKTLQVQKQSQCPIVLHAGQQLILSLPSNPTTGYRWTVQEDAAAVLKALGPEVYSSEEDSDLVGGDGHSTWRFQATEPGEAQLLLTYAQPWDTSTAPADTFDCQIRVR</sequence>
<evidence type="ECO:0000313" key="6">
    <source>
        <dbReference type="Proteomes" id="UP000243950"/>
    </source>
</evidence>
<evidence type="ECO:0000256" key="2">
    <source>
        <dbReference type="ARBA" id="ARBA00022704"/>
    </source>
</evidence>
<dbReference type="PANTHER" id="PTHR36530">
    <property type="entry name" value="INHIBITOR OF CYSTEINE PEPTIDASE"/>
    <property type="match status" value="1"/>
</dbReference>
<feature type="chain" id="PRO_5017212385" evidence="3">
    <location>
        <begin position="21"/>
        <end position="130"/>
    </location>
</feature>
<accession>A0A1I1TQ32</accession>
<dbReference type="Pfam" id="PF09394">
    <property type="entry name" value="Inhibitor_I42"/>
    <property type="match status" value="1"/>
</dbReference>
<dbReference type="InterPro" id="IPR018990">
    <property type="entry name" value="Prot_inh_I42_chagasin"/>
</dbReference>
<keyword evidence="1" id="KW-0646">Protease inhibitor</keyword>
<dbReference type="RefSeq" id="WP_093502428.1">
    <property type="nucleotide sequence ID" value="NZ_BSSG01000002.1"/>
</dbReference>
<dbReference type="EMBL" id="FOMO01000002">
    <property type="protein sequence ID" value="SFD60741.1"/>
    <property type="molecule type" value="Genomic_DNA"/>
</dbReference>
<proteinExistence type="predicted"/>